<evidence type="ECO:0000259" key="3">
    <source>
        <dbReference type="Pfam" id="PF21590"/>
    </source>
</evidence>
<comment type="caution">
    <text evidence="4">The sequence shown here is derived from an EMBL/GenBank/DDBJ whole genome shotgun (WGS) entry which is preliminary data.</text>
</comment>
<dbReference type="InterPro" id="IPR016024">
    <property type="entry name" value="ARM-type_fold"/>
</dbReference>
<evidence type="ECO:0000259" key="2">
    <source>
        <dbReference type="Pfam" id="PF21589"/>
    </source>
</evidence>
<accession>A0ABN8M1U6</accession>
<dbReference type="PANTHER" id="PTHR34033">
    <property type="entry name" value="AP-5 COMPLEX SUBUNIT BETA-1"/>
    <property type="match status" value="1"/>
</dbReference>
<dbReference type="Proteomes" id="UP001159427">
    <property type="component" value="Unassembled WGS sequence"/>
</dbReference>
<gene>
    <name evidence="4" type="ORF">PEVE_00014149</name>
</gene>
<dbReference type="InterPro" id="IPR048981">
    <property type="entry name" value="AP5B1_C"/>
</dbReference>
<evidence type="ECO:0000313" key="5">
    <source>
        <dbReference type="Proteomes" id="UP001159427"/>
    </source>
</evidence>
<evidence type="ECO:0008006" key="6">
    <source>
        <dbReference type="Google" id="ProtNLM"/>
    </source>
</evidence>
<dbReference type="PANTHER" id="PTHR34033:SF1">
    <property type="entry name" value="AP-5 COMPLEX SUBUNIT BETA-1"/>
    <property type="match status" value="1"/>
</dbReference>
<reference evidence="4 5" key="1">
    <citation type="submission" date="2022-05" db="EMBL/GenBank/DDBJ databases">
        <authorList>
            <consortium name="Genoscope - CEA"/>
            <person name="William W."/>
        </authorList>
    </citation>
    <scope>NUCLEOTIDE SEQUENCE [LARGE SCALE GENOMIC DNA]</scope>
</reference>
<evidence type="ECO:0000313" key="4">
    <source>
        <dbReference type="EMBL" id="CAH3022109.1"/>
    </source>
</evidence>
<proteinExistence type="predicted"/>
<dbReference type="Pfam" id="PF21590">
    <property type="entry name" value="AP5B1_C"/>
    <property type="match status" value="1"/>
</dbReference>
<dbReference type="Pfam" id="PF21588">
    <property type="entry name" value="AP5B1_middle"/>
    <property type="match status" value="1"/>
</dbReference>
<dbReference type="Pfam" id="PF21589">
    <property type="entry name" value="AP5B1_barrel"/>
    <property type="match status" value="1"/>
</dbReference>
<dbReference type="InterPro" id="IPR038741">
    <property type="entry name" value="AP5B1"/>
</dbReference>
<protein>
    <recommendedName>
        <fullName evidence="6">Adaptor-related protein complex 5 beta subunit</fullName>
    </recommendedName>
</protein>
<keyword evidence="5" id="KW-1185">Reference proteome</keyword>
<feature type="domain" description="AP-5 complex subunit beta-1 beta-barrel" evidence="2">
    <location>
        <begin position="779"/>
        <end position="853"/>
    </location>
</feature>
<dbReference type="InterPro" id="IPR048980">
    <property type="entry name" value="AP5B1_barrel"/>
</dbReference>
<feature type="domain" description="AP5B1 C-terminal" evidence="3">
    <location>
        <begin position="881"/>
        <end position="982"/>
    </location>
</feature>
<organism evidence="4 5">
    <name type="scientific">Porites evermanni</name>
    <dbReference type="NCBI Taxonomy" id="104178"/>
    <lineage>
        <taxon>Eukaryota</taxon>
        <taxon>Metazoa</taxon>
        <taxon>Cnidaria</taxon>
        <taxon>Anthozoa</taxon>
        <taxon>Hexacorallia</taxon>
        <taxon>Scleractinia</taxon>
        <taxon>Fungiina</taxon>
        <taxon>Poritidae</taxon>
        <taxon>Porites</taxon>
    </lineage>
</organism>
<dbReference type="SUPFAM" id="SSF48371">
    <property type="entry name" value="ARM repeat"/>
    <property type="match status" value="1"/>
</dbReference>
<dbReference type="InterPro" id="IPR048979">
    <property type="entry name" value="AP5B1_middle"/>
</dbReference>
<dbReference type="EMBL" id="CALNXI010000206">
    <property type="protein sequence ID" value="CAH3022109.1"/>
    <property type="molecule type" value="Genomic_DNA"/>
</dbReference>
<name>A0ABN8M1U6_9CNID</name>
<sequence length="988" mass="111439">MNSVVSHWTKNLEEFSRSPEKFLAARKITAHSFVLDIIEVLCHENLPENLKLQLLFLIQEKASSLFLESVSVECAVGSLKEMFTIPFKNMIDFYLGQVCEMVEQATGSKKDLFAHSPGHLSQIFLSQILVTGTVILISSETVEASQDVFVDFAGVLTDIIEMVNNPFNLLVRKTACECLWELEMSYPGLLHAKLDHLYAKCAAENSPIFQSYMVLFVTVLHHAIEHLLQEPTNKLDDNCVNNLLTSRTEPFKPLYLPKEAAKQCLPVTIQANAFSPNSSSLPGNVDTTELKRTISFLMDNIGFLNTTGVFHVMCQLLQCVKLAQLSPNTFKSQFISWVSTTDLPVFHTLLLLKLKFLDDLFLEGDELLLLQRILLVSSQPTLPQGQRLLCFEWLMYFPTDEETLELQPSVPQCLDYSQFNFFYPSVFDSLDITVDKLKVLCLCLDHETLNLSGSSGVPLMQCLVPLLSRVQHGIGGRTAVALFRCLFWYYKHHWDSKLEQEIYKLVLSLVTNTPQFIPHTVNLLNAVTSITPDSTFPSNLLRSLSEHVVSQSVECVLPNLTHHLKLLSLAMRSTDIPPTPTIRFMVQILDKSEIARNGNWSVGNCVLAVCHSILLHHHTSATVTELGNLLLFICASYRDIDIRDRARFYYCLLTNVSSNKKCSKILASEATKERLPINIAAPLFLSSTPPPSPFVDFSSSLLFFFGSCSNFRRTTQPTCEGSLSEMKTLTPDEHEEAGNLRGLLDQYLKVLETSYSKEISITYYLHFTDSSPPSTSRIIYALVLKFHTDRRYKKLDDVHISYLSTAKSSNPSEGCCQVTVSFRPLDPVPAIFEVRAVFNEESGLTCAVTLDDLPVQFSDLFTPLRVPDKFKTCPHHVVKGKLFSVLWDYITKVQRTSGNLTGTGAESVVCLTVEWDHIKKIIEERLLAFVISTSDNEIRLGIFLPPLQHLLLEFRPLNQKTVVSVATDDWRLLQLVESYLLQFERVSG</sequence>
<evidence type="ECO:0000259" key="1">
    <source>
        <dbReference type="Pfam" id="PF21588"/>
    </source>
</evidence>
<feature type="domain" description="AP5B1 middle" evidence="1">
    <location>
        <begin position="286"/>
        <end position="660"/>
    </location>
</feature>